<reference evidence="2" key="1">
    <citation type="submission" date="2018-10" db="EMBL/GenBank/DDBJ databases">
        <title>Population genomic analysis revealed the cold adaptation of white poplar.</title>
        <authorList>
            <person name="Liu Y.-J."/>
        </authorList>
    </citation>
    <scope>NUCLEOTIDE SEQUENCE [LARGE SCALE GENOMIC DNA]</scope>
    <source>
        <strain evidence="2">PAL-ZL1</strain>
    </source>
</reference>
<feature type="compositionally biased region" description="Low complexity" evidence="1">
    <location>
        <begin position="43"/>
        <end position="52"/>
    </location>
</feature>
<protein>
    <submittedName>
        <fullName evidence="2">Uncharacterized protein</fullName>
    </submittedName>
</protein>
<name>A0A4U5QML7_POPAL</name>
<evidence type="ECO:0000313" key="2">
    <source>
        <dbReference type="EMBL" id="TKS11551.1"/>
    </source>
</evidence>
<feature type="region of interest" description="Disordered" evidence="1">
    <location>
        <begin position="43"/>
        <end position="92"/>
    </location>
</feature>
<dbReference type="PANTHER" id="PTHR33318:SF22">
    <property type="entry name" value="SUPPRESSOR PROTEIN SRP40-LIKE ISOFORM X1"/>
    <property type="match status" value="1"/>
</dbReference>
<evidence type="ECO:0000256" key="1">
    <source>
        <dbReference type="SAM" id="MobiDB-lite"/>
    </source>
</evidence>
<gene>
    <name evidence="2" type="ORF">D5086_0000072320</name>
</gene>
<accession>A0A4U5QML7</accession>
<comment type="caution">
    <text evidence="2">The sequence shown here is derived from an EMBL/GenBank/DDBJ whole genome shotgun (WGS) entry which is preliminary data.</text>
</comment>
<sequence length="193" mass="21192">MMIKQDTSEKLEKQLSCNEKKKVTFDLNVKTFEGLSSEEGVANNVAKNNVGERGCGNREEEEEEKPSNVSKSVSAVVTSNAGSYPPKNRYQDVDLDLEGSDLNDDVKVSIQEESSESLFSLSFDSIEQVHGAGLGDKELTSPMPKCGSPPMEETKKVSGFDRNARVRSQLDVFDRNPVENLTQLMIVAKGRAA</sequence>
<feature type="region of interest" description="Disordered" evidence="1">
    <location>
        <begin position="134"/>
        <end position="160"/>
    </location>
</feature>
<proteinExistence type="predicted"/>
<dbReference type="EMBL" id="RCHU01000205">
    <property type="protein sequence ID" value="TKS11551.1"/>
    <property type="molecule type" value="Genomic_DNA"/>
</dbReference>
<dbReference type="PANTHER" id="PTHR33318">
    <property type="entry name" value="ASPARTYL/GLUTAMYL-TRNA(ASN/GLN) AMIDOTRANSFERASE SUBUNIT"/>
    <property type="match status" value="1"/>
</dbReference>
<feature type="compositionally biased region" description="Polar residues" evidence="1">
    <location>
        <begin position="67"/>
        <end position="82"/>
    </location>
</feature>
<organism evidence="2">
    <name type="scientific">Populus alba</name>
    <name type="common">White poplar</name>
    <dbReference type="NCBI Taxonomy" id="43335"/>
    <lineage>
        <taxon>Eukaryota</taxon>
        <taxon>Viridiplantae</taxon>
        <taxon>Streptophyta</taxon>
        <taxon>Embryophyta</taxon>
        <taxon>Tracheophyta</taxon>
        <taxon>Spermatophyta</taxon>
        <taxon>Magnoliopsida</taxon>
        <taxon>eudicotyledons</taxon>
        <taxon>Gunneridae</taxon>
        <taxon>Pentapetalae</taxon>
        <taxon>rosids</taxon>
        <taxon>fabids</taxon>
        <taxon>Malpighiales</taxon>
        <taxon>Salicaceae</taxon>
        <taxon>Saliceae</taxon>
        <taxon>Populus</taxon>
    </lineage>
</organism>
<dbReference type="GO" id="GO:0007142">
    <property type="term" value="P:male meiosis II"/>
    <property type="evidence" value="ECO:0007669"/>
    <property type="project" value="InterPro"/>
</dbReference>
<dbReference type="InterPro" id="IPR039300">
    <property type="entry name" value="JASON"/>
</dbReference>
<dbReference type="AlphaFoldDB" id="A0A4U5QML7"/>